<evidence type="ECO:0000313" key="2">
    <source>
        <dbReference type="EMBL" id="CEP19405.1"/>
    </source>
</evidence>
<keyword evidence="1" id="KW-1133">Transmembrane helix</keyword>
<keyword evidence="1" id="KW-0472">Membrane</keyword>
<dbReference type="AlphaFoldDB" id="A0A0B7NV53"/>
<dbReference type="OrthoDB" id="4179406at2759"/>
<protein>
    <submittedName>
        <fullName evidence="2">Uncharacterized protein</fullName>
    </submittedName>
</protein>
<feature type="transmembrane region" description="Helical" evidence="1">
    <location>
        <begin position="33"/>
        <end position="53"/>
    </location>
</feature>
<dbReference type="STRING" id="35722.A0A0B7NV53"/>
<keyword evidence="1" id="KW-0812">Transmembrane</keyword>
<reference evidence="2 3" key="1">
    <citation type="submission" date="2014-09" db="EMBL/GenBank/DDBJ databases">
        <authorList>
            <person name="Ellenberger Sabrina"/>
        </authorList>
    </citation>
    <scope>NUCLEOTIDE SEQUENCE [LARGE SCALE GENOMIC DNA]</scope>
    <source>
        <strain evidence="2 3">CBS 412.66</strain>
    </source>
</reference>
<evidence type="ECO:0000313" key="3">
    <source>
        <dbReference type="Proteomes" id="UP000054107"/>
    </source>
</evidence>
<sequence>MTTRKNKNKPILTKVNQQPQQQLQSNLPDKIQYSTNAFSFVLGYLFDVFMGALMVLKPVISFLSAVAMLLGLISFGYQKFQDLVLDAICPMPLIGTHLPVCRNYIQVVPDFTHFVRLQENLYDGMLSQNGADSISALELKRVELATRDLQAMVKFSNLLMHDLLEAKLGDYIVRSRRFGRDIQSLQAQTKGVIDNLITYNTFTFRKLSEVETKKSSRQDLRVLYEHAMTLVEKEAKRLILAIEKAQTSLDLLEEDLYTVHEISIQEKTYQKSEKPHILADLVNMVRGKGVRRSLVQENLNLLLNFDAERSKAAQQLMIMLDRMESFQMDLEELRAQVVAPILVPDSLPLEMHIENVGKAIERLKSGKVISWEENKAQQQQQLDSSISGVAAPTVP</sequence>
<proteinExistence type="predicted"/>
<accession>A0A0B7NV53</accession>
<gene>
    <name evidence="2" type="primary">PARPA_13720.1 scaffold 47024</name>
</gene>
<keyword evidence="3" id="KW-1185">Reference proteome</keyword>
<organism evidence="2 3">
    <name type="scientific">Parasitella parasitica</name>
    <dbReference type="NCBI Taxonomy" id="35722"/>
    <lineage>
        <taxon>Eukaryota</taxon>
        <taxon>Fungi</taxon>
        <taxon>Fungi incertae sedis</taxon>
        <taxon>Mucoromycota</taxon>
        <taxon>Mucoromycotina</taxon>
        <taxon>Mucoromycetes</taxon>
        <taxon>Mucorales</taxon>
        <taxon>Mucorineae</taxon>
        <taxon>Mucoraceae</taxon>
        <taxon>Parasitella</taxon>
    </lineage>
</organism>
<dbReference type="EMBL" id="LN734024">
    <property type="protein sequence ID" value="CEP19405.1"/>
    <property type="molecule type" value="Genomic_DNA"/>
</dbReference>
<name>A0A0B7NV53_9FUNG</name>
<dbReference type="Proteomes" id="UP000054107">
    <property type="component" value="Unassembled WGS sequence"/>
</dbReference>
<evidence type="ECO:0000256" key="1">
    <source>
        <dbReference type="SAM" id="Phobius"/>
    </source>
</evidence>